<dbReference type="SMART" id="SM00257">
    <property type="entry name" value="LysM"/>
    <property type="match status" value="1"/>
</dbReference>
<evidence type="ECO:0000313" key="10">
    <source>
        <dbReference type="EMBL" id="MBB5035195.1"/>
    </source>
</evidence>
<dbReference type="GO" id="GO:0009252">
    <property type="term" value="P:peptidoglycan biosynthetic process"/>
    <property type="evidence" value="ECO:0007669"/>
    <property type="project" value="UniProtKB-UniPathway"/>
</dbReference>
<feature type="region of interest" description="Disordered" evidence="7">
    <location>
        <begin position="168"/>
        <end position="191"/>
    </location>
</feature>
<dbReference type="SUPFAM" id="SSF54106">
    <property type="entry name" value="LysM domain"/>
    <property type="match status" value="1"/>
</dbReference>
<feature type="domain" description="LysM" evidence="9">
    <location>
        <begin position="105"/>
        <end position="148"/>
    </location>
</feature>
<evidence type="ECO:0000256" key="2">
    <source>
        <dbReference type="ARBA" id="ARBA00005992"/>
    </source>
</evidence>
<dbReference type="InterPro" id="IPR038063">
    <property type="entry name" value="Transpep_catalytic_dom"/>
</dbReference>
<keyword evidence="5" id="KW-0573">Peptidoglycan synthesis</keyword>
<keyword evidence="6" id="KW-0961">Cell wall biogenesis/degradation</keyword>
<sequence length="517" mass="55339">MTLNRSLRKVTWKVCVLPLLAGLLPGMGEAQVETVKPAIPTIEPGLEMAVKWPWQVQASDAATWGIPVDVPEEPVTIRAGIPVPQADAKKAPAKVAPKGPPPQMIEHTVAKGDSLTKIAHANGVTIDQLRIFNEMKNDRIVIGQIVKVPGEPDIAAMIAAAAEAEKEAAKNKPKGKEAAEAKKKPTPVKEEAPPVLIATKPHRALPPAAWGASSLVLIQAYLDRQGFTIGPIDGTAGPMYDAAYKSFEKAYPGQLHTPEGQPSAAMRSIGGPYVEYTLTAADMRWISPHDSAPAGGKAKGAKAVEPPPTFEELTKEPFMAYRSGWEFVAEKFHAAESFLRHINPGVKNPNTPGAIFLVPNVLPFEIEKAFEEPLQPAADPAAPVSASVVGFNRLIIHKGEKIVANMPLSAARPGLRGRKTWKILDVIPRPAMASTGDPAAPMTVPYRLHAGPNNPVGILWINLAKGGDPKVLPYGLHGTSIPGAMTKQESIGGFRMTNWDIARVVRLLPAGTDLKWE</sequence>
<dbReference type="Gene3D" id="2.40.440.10">
    <property type="entry name" value="L,D-transpeptidase catalytic domain-like"/>
    <property type="match status" value="1"/>
</dbReference>
<dbReference type="AlphaFoldDB" id="A0A7W8DMM2"/>
<dbReference type="GO" id="GO:0071555">
    <property type="term" value="P:cell wall organization"/>
    <property type="evidence" value="ECO:0007669"/>
    <property type="project" value="UniProtKB-KW"/>
</dbReference>
<evidence type="ECO:0000256" key="1">
    <source>
        <dbReference type="ARBA" id="ARBA00004752"/>
    </source>
</evidence>
<feature type="signal peptide" evidence="8">
    <location>
        <begin position="1"/>
        <end position="30"/>
    </location>
</feature>
<keyword evidence="3" id="KW-0808">Transferase</keyword>
<comment type="similarity">
    <text evidence="2">Belongs to the YkuD family.</text>
</comment>
<organism evidence="10 11">
    <name type="scientific">Prosthecobacter vanneervenii</name>
    <dbReference type="NCBI Taxonomy" id="48466"/>
    <lineage>
        <taxon>Bacteria</taxon>
        <taxon>Pseudomonadati</taxon>
        <taxon>Verrucomicrobiota</taxon>
        <taxon>Verrucomicrobiia</taxon>
        <taxon>Verrucomicrobiales</taxon>
        <taxon>Verrucomicrobiaceae</taxon>
        <taxon>Prosthecobacter</taxon>
    </lineage>
</organism>
<feature type="chain" id="PRO_5030854548" evidence="8">
    <location>
        <begin position="31"/>
        <end position="517"/>
    </location>
</feature>
<evidence type="ECO:0000259" key="9">
    <source>
        <dbReference type="PROSITE" id="PS51782"/>
    </source>
</evidence>
<dbReference type="Proteomes" id="UP000590740">
    <property type="component" value="Unassembled WGS sequence"/>
</dbReference>
<evidence type="ECO:0000256" key="4">
    <source>
        <dbReference type="ARBA" id="ARBA00022960"/>
    </source>
</evidence>
<accession>A0A7W8DMM2</accession>
<dbReference type="CDD" id="cd16913">
    <property type="entry name" value="YkuD_like"/>
    <property type="match status" value="1"/>
</dbReference>
<dbReference type="RefSeq" id="WP_184343740.1">
    <property type="nucleotide sequence ID" value="NZ_JACHIG010000014.1"/>
</dbReference>
<dbReference type="InterPro" id="IPR018392">
    <property type="entry name" value="LysM"/>
</dbReference>
<dbReference type="GO" id="GO:0016740">
    <property type="term" value="F:transferase activity"/>
    <property type="evidence" value="ECO:0007669"/>
    <property type="project" value="UniProtKB-KW"/>
</dbReference>
<dbReference type="Gene3D" id="3.10.350.10">
    <property type="entry name" value="LysM domain"/>
    <property type="match status" value="1"/>
</dbReference>
<dbReference type="InterPro" id="IPR005490">
    <property type="entry name" value="LD_TPept_cat_dom"/>
</dbReference>
<reference evidence="10 11" key="1">
    <citation type="submission" date="2020-08" db="EMBL/GenBank/DDBJ databases">
        <title>Genomic Encyclopedia of Type Strains, Phase IV (KMG-IV): sequencing the most valuable type-strain genomes for metagenomic binning, comparative biology and taxonomic classification.</title>
        <authorList>
            <person name="Goeker M."/>
        </authorList>
    </citation>
    <scope>NUCLEOTIDE SEQUENCE [LARGE SCALE GENOMIC DNA]</scope>
    <source>
        <strain evidence="10 11">DSM 12252</strain>
    </source>
</reference>
<proteinExistence type="inferred from homology"/>
<comment type="caution">
    <text evidence="10">The sequence shown here is derived from an EMBL/GenBank/DDBJ whole genome shotgun (WGS) entry which is preliminary data.</text>
</comment>
<evidence type="ECO:0000256" key="3">
    <source>
        <dbReference type="ARBA" id="ARBA00022679"/>
    </source>
</evidence>
<evidence type="ECO:0000256" key="8">
    <source>
        <dbReference type="SAM" id="SignalP"/>
    </source>
</evidence>
<evidence type="ECO:0000313" key="11">
    <source>
        <dbReference type="Proteomes" id="UP000590740"/>
    </source>
</evidence>
<dbReference type="EMBL" id="JACHIG010000014">
    <property type="protein sequence ID" value="MBB5035195.1"/>
    <property type="molecule type" value="Genomic_DNA"/>
</dbReference>
<name>A0A7W8DMM2_9BACT</name>
<gene>
    <name evidence="10" type="ORF">HNQ65_004804</name>
</gene>
<evidence type="ECO:0000256" key="7">
    <source>
        <dbReference type="SAM" id="MobiDB-lite"/>
    </source>
</evidence>
<dbReference type="GO" id="GO:0004180">
    <property type="term" value="F:carboxypeptidase activity"/>
    <property type="evidence" value="ECO:0007669"/>
    <property type="project" value="UniProtKB-ARBA"/>
</dbReference>
<dbReference type="UniPathway" id="UPA00219"/>
<keyword evidence="10" id="KW-0449">Lipoprotein</keyword>
<keyword evidence="4" id="KW-0133">Cell shape</keyword>
<comment type="pathway">
    <text evidence="1">Cell wall biogenesis; peptidoglycan biosynthesis.</text>
</comment>
<evidence type="ECO:0000256" key="5">
    <source>
        <dbReference type="ARBA" id="ARBA00022984"/>
    </source>
</evidence>
<evidence type="ECO:0000256" key="6">
    <source>
        <dbReference type="ARBA" id="ARBA00023316"/>
    </source>
</evidence>
<dbReference type="SUPFAM" id="SSF141523">
    <property type="entry name" value="L,D-transpeptidase catalytic domain-like"/>
    <property type="match status" value="1"/>
</dbReference>
<dbReference type="InterPro" id="IPR036779">
    <property type="entry name" value="LysM_dom_sf"/>
</dbReference>
<dbReference type="Pfam" id="PF01476">
    <property type="entry name" value="LysM"/>
    <property type="match status" value="1"/>
</dbReference>
<keyword evidence="8" id="KW-0732">Signal</keyword>
<dbReference type="PROSITE" id="PS51782">
    <property type="entry name" value="LYSM"/>
    <property type="match status" value="1"/>
</dbReference>
<dbReference type="GO" id="GO:0008360">
    <property type="term" value="P:regulation of cell shape"/>
    <property type="evidence" value="ECO:0007669"/>
    <property type="project" value="UniProtKB-KW"/>
</dbReference>
<keyword evidence="11" id="KW-1185">Reference proteome</keyword>
<protein>
    <submittedName>
        <fullName evidence="10">LysM repeat protein/lipoprotein-anchoring transpeptidase ErfK/SrfK</fullName>
    </submittedName>
</protein>
<dbReference type="CDD" id="cd00118">
    <property type="entry name" value="LysM"/>
    <property type="match status" value="1"/>
</dbReference>